<protein>
    <submittedName>
        <fullName evidence="1">Uncharacterized protein</fullName>
    </submittedName>
</protein>
<reference evidence="1 2" key="1">
    <citation type="journal article" date="2015" name="Genome Biol.">
        <title>Comparative genomics of Steinernema reveals deeply conserved gene regulatory networks.</title>
        <authorList>
            <person name="Dillman A.R."/>
            <person name="Macchietto M."/>
            <person name="Porter C.F."/>
            <person name="Rogers A."/>
            <person name="Williams B."/>
            <person name="Antoshechkin I."/>
            <person name="Lee M.M."/>
            <person name="Goodwin Z."/>
            <person name="Lu X."/>
            <person name="Lewis E.E."/>
            <person name="Goodrich-Blair H."/>
            <person name="Stock S.P."/>
            <person name="Adams B.J."/>
            <person name="Sternberg P.W."/>
            <person name="Mortazavi A."/>
        </authorList>
    </citation>
    <scope>NUCLEOTIDE SEQUENCE [LARGE SCALE GENOMIC DNA]</scope>
    <source>
        <strain evidence="1 2">ALL</strain>
    </source>
</reference>
<dbReference type="EMBL" id="CM016762">
    <property type="protein sequence ID" value="TMS33529.1"/>
    <property type="molecule type" value="Genomic_DNA"/>
</dbReference>
<dbReference type="OrthoDB" id="10668980at2759"/>
<name>A0A4U8ULS3_STECR</name>
<dbReference type="Proteomes" id="UP000298663">
    <property type="component" value="Chromosome X"/>
</dbReference>
<sequence length="367" mass="42895">MIVKVAAKYRRLTHLVCALLKIAVNRWLQSEARETVFAATVVGRPLLDALNPLKWNPITPQEMVDYTRVLMAFWDCHFLNKTDVFNLTLDYRNERNVPQWGHRLVVGYYYEHINDERPKSVDRKGNANSWYDSPLEKRVKGIITEVNGLMRNRRVKEPGFIGMLNKLTTRCTSVYHIVKLFYVACIAKNGGNRTFLIEILIKRAIFDDSKRCALYVALCAKMIAVIDKNCDLGFYNRVDTMCVGRNLVNDLIHGWGKLLLTLKNPKGKDLVPFVEFLAYMQRWRLMSSWNIFDDISSRYNTFLSAQDDKTGLEFPKNWIKRLRKMMKNCGTSVEQDYREYHDNFPTENVFFEYADVGPMHAIKYGWI</sequence>
<evidence type="ECO:0000313" key="2">
    <source>
        <dbReference type="Proteomes" id="UP000298663"/>
    </source>
</evidence>
<dbReference type="EMBL" id="AZBU02000001">
    <property type="protein sequence ID" value="TMS33529.1"/>
    <property type="molecule type" value="Genomic_DNA"/>
</dbReference>
<evidence type="ECO:0000313" key="1">
    <source>
        <dbReference type="EMBL" id="TMS33529.1"/>
    </source>
</evidence>
<comment type="caution">
    <text evidence="1">The sequence shown here is derived from an EMBL/GenBank/DDBJ whole genome shotgun (WGS) entry which is preliminary data.</text>
</comment>
<proteinExistence type="predicted"/>
<gene>
    <name evidence="1" type="ORF">L596_001260</name>
</gene>
<keyword evidence="2" id="KW-1185">Reference proteome</keyword>
<dbReference type="AlphaFoldDB" id="A0A4U8ULS3"/>
<organism evidence="1 2">
    <name type="scientific">Steinernema carpocapsae</name>
    <name type="common">Entomopathogenic nematode</name>
    <dbReference type="NCBI Taxonomy" id="34508"/>
    <lineage>
        <taxon>Eukaryota</taxon>
        <taxon>Metazoa</taxon>
        <taxon>Ecdysozoa</taxon>
        <taxon>Nematoda</taxon>
        <taxon>Chromadorea</taxon>
        <taxon>Rhabditida</taxon>
        <taxon>Tylenchina</taxon>
        <taxon>Panagrolaimomorpha</taxon>
        <taxon>Strongyloidoidea</taxon>
        <taxon>Steinernematidae</taxon>
        <taxon>Steinernema</taxon>
    </lineage>
</organism>
<reference evidence="1 2" key="2">
    <citation type="journal article" date="2019" name="G3 (Bethesda)">
        <title>Hybrid Assembly of the Genome of the Entomopathogenic Nematode Steinernema carpocapsae Identifies the X-Chromosome.</title>
        <authorList>
            <person name="Serra L."/>
            <person name="Macchietto M."/>
            <person name="Macias-Munoz A."/>
            <person name="McGill C.J."/>
            <person name="Rodriguez I.M."/>
            <person name="Rodriguez B."/>
            <person name="Murad R."/>
            <person name="Mortazavi A."/>
        </authorList>
    </citation>
    <scope>NUCLEOTIDE SEQUENCE [LARGE SCALE GENOMIC DNA]</scope>
    <source>
        <strain evidence="1 2">ALL</strain>
    </source>
</reference>
<accession>A0A4U8ULS3</accession>